<dbReference type="PANTHER" id="PTHR22625">
    <property type="entry name" value="PLEXIN"/>
    <property type="match status" value="1"/>
</dbReference>
<dbReference type="EMBL" id="JANGAC010000009">
    <property type="protein sequence ID" value="MCQ4924002.1"/>
    <property type="molecule type" value="Genomic_DNA"/>
</dbReference>
<dbReference type="PROSITE" id="PS50853">
    <property type="entry name" value="FN3"/>
    <property type="match status" value="1"/>
</dbReference>
<dbReference type="Pfam" id="PF01833">
    <property type="entry name" value="TIG"/>
    <property type="match status" value="3"/>
</dbReference>
<dbReference type="SMART" id="SM00429">
    <property type="entry name" value="IPT"/>
    <property type="match status" value="3"/>
</dbReference>
<dbReference type="InterPro" id="IPR013783">
    <property type="entry name" value="Ig-like_fold"/>
</dbReference>
<evidence type="ECO:0000259" key="2">
    <source>
        <dbReference type="PROSITE" id="PS50853"/>
    </source>
</evidence>
<dbReference type="InterPro" id="IPR014756">
    <property type="entry name" value="Ig_E-set"/>
</dbReference>
<dbReference type="InterPro" id="IPR002909">
    <property type="entry name" value="IPT_dom"/>
</dbReference>
<dbReference type="SUPFAM" id="SSF49265">
    <property type="entry name" value="Fibronectin type III"/>
    <property type="match status" value="1"/>
</dbReference>
<sequence>MTKFKKIVSMILLISILLPLIPIGEIIAFAQSGVVIPQMTINYTYKERDETQLDKISFYITARIDTKGTYDIKVRDSKGTEHTIGRITIDDNNVDKLIYPSFELRPKDNIRINQIYIGGQIINISGPTLNPTPKITKMQTYDVLLGENLRFEGENLNAYGSTMTIEGLGQIVPNSATEFSQPIMTGNPGYKTINFEVRGSHSQGGEIIQNVTYPNAFKLMGTLKELGDQPGDYLEIIPEMGEKESVAYIRANNGQFNVKDGVGEYSVFFLTDTTDKYSVDNMAEIISYSQNRKVMKIKIPKGIQDSKSYEVQVTNRVKDPKGNIDAQVLERKAVKNKYFVIGADKSPVITSITPAKGPDTGEVVRIGGKKFDEVDFIDGFDNIQEVKHNEVLIEDKILDNVIGDIIGSEGIDIDNRQDKVFHIKYDVGGSTTYNNSKVHSINRYIAVYVGDRTTPHTVNDKPVYSFDEVYDSLSVRVPSSNVNAEKQVNVIVIIQTEIETDEGTRTIVNIVTNDNIKYTIIPSHTRPSITKIIPEQIQVVQRGIGYGLKEDMVITIEGQNFKVLRSRDNTTGKDVTNYPIVGIGANLENSDDGIVLRMSPEKEGQVEMYKNNKWETISGANITILDSKGNIIDGTIGKDVGNKIIISLPKNADINLPTDSVTTDRSQPIPKPVYVMNPVLGSQKPGEPVSNDNVAVMFIDLKDNPSPTIDTVTPNVVAIDSGEEIIVTGSNFQQGARVFLGGVEVTGVKQELDPSGLNTILKFNAPKFPQIIDGPTKIMVMNPDGGIAVKDFTFVKSLQRDPILTSFSPKSGTLDTVVVIDGDNFLAPNPSVVSITGMGIHRLIGSRVLMDGKDINEYNRDINGNIVLQPYTNSSEMLIASEHSVAKLSSYAHSVILVDRNNQNKFFTIYNDNRMNIFLSDGGSGAEENNIINLYNIRYENGDLIAEKGGQTYRVDVSEDGLKLFQGSTLVLDLVMKTTYKFSGEDIYGSRVQVKDKNRIEFRVPPLVSKLPSGYTITVENPDTKKSTAKDLFYYYETVSLKPQITEVKPSIGSIDGGYQILIEGKNFEDNSKVYVDGALVPQNSIKREIRGGVDTLIITSMPPYRRNMNEEGTDRKLVPVTVENGNGGTALGRFTYVIPPSARPVIDKAEFQKENQIGSAAGEEILTITGKYFKFEEPWALTPKYAGWIEGERNGVKVFYEDLNGDGEYTSYTSWLNYKEKDGATEELLAPVETYTKYLTSPILPTVRIGGIEARIVEFGDGYIRVITPQIAAGKQELYVVNNDFGTSNKVVLNFEGSKITINKIVGDIGKKQGKDSVEISGTGFQNTRLYVMEKGQKKEYNMPLVRFGTIGDTKDINNNMAQITLGNGDFTLDYNNTSITSAIITLTAKYDKEIYKKTFTIDGYDGSPIYLPIWELETTDKKLHPGYELIRIEVKNRKLVVAKGYSPETKLVNSGLISLQTPSYYTIGDVQVEVTNPDGGRATTKYKYTNPASKPKITNITRDGKDPEQGDDGNTRIIRLDYRGGQNITVLGEDFREGATIQIGNILKIENKDITETLNAAPNKLAFTMPGVNENVVGNLYRVTVTNGDGAQVSSDNPNNMWNAPIYIQFIKGESEPGAGNIEPNKGPATGGTKVTIKGKDFRKNMEGYGDNTISVFFGGVEVPAKDILEITDTTIKLITPPSPKLGPVKVKIENPDGTSTQDNLTFTYISKPKINDVSPKKLFTNDTKTVVTIDGIQFLSGAKVVVGGKIIPTKDVKPDMQLKGQGITGVDKDGNNIESSVIGGMEAATVQVVSENQIKVTFAEATDLENTSLIIINPDGGISDPYNDFKYEKPLPLKPMVLEGIPGYESTVMLIWNKSDPDLLNRATDYEIYGRKTKDSANTFVGTTSGAEYLVKGLEPNTEYTFMVRALNEHGAAIDFATVTVKTLSIQEDYKQKEKEDKLKEDQKNIDLKGKETIEGNKVIRTLGSDDIKNGLGFIDFTLTKYKGANEYIIKIPLALARTDSTLNIKDGTMTMTINPKDMYTYKVSTMDEGDKDSNLQIVIKKGRETNIPRGKKVASILYDIDFLFQRGKDTISIDKLLRSGKLTLDLDTLLYTNAKNVYLGVFNISTGTYEKAGEARTVSFNQKGKYLLISDK</sequence>
<dbReference type="CDD" id="cd00063">
    <property type="entry name" value="FN3"/>
    <property type="match status" value="1"/>
</dbReference>
<dbReference type="InterPro" id="IPR036116">
    <property type="entry name" value="FN3_sf"/>
</dbReference>
<dbReference type="PANTHER" id="PTHR22625:SF70">
    <property type="entry name" value="PLEXIN A, ISOFORM A"/>
    <property type="match status" value="1"/>
</dbReference>
<comment type="caution">
    <text evidence="3">The sequence shown here is derived from an EMBL/GenBank/DDBJ whole genome shotgun (WGS) entry which is preliminary data.</text>
</comment>
<reference evidence="3 4" key="1">
    <citation type="submission" date="2022-06" db="EMBL/GenBank/DDBJ databases">
        <title>Isolation of gut microbiota from human fecal samples.</title>
        <authorList>
            <person name="Pamer E.G."/>
            <person name="Barat B."/>
            <person name="Waligurski E."/>
            <person name="Medina S."/>
            <person name="Paddock L."/>
            <person name="Mostad J."/>
        </authorList>
    </citation>
    <scope>NUCLEOTIDE SEQUENCE [LARGE SCALE GENOMIC DNA]</scope>
    <source>
        <strain evidence="3 4">DFI.7.95</strain>
    </source>
</reference>
<feature type="region of interest" description="Disordered" evidence="1">
    <location>
        <begin position="1493"/>
        <end position="1517"/>
    </location>
</feature>
<gene>
    <name evidence="3" type="ORF">NE686_12950</name>
</gene>
<feature type="compositionally biased region" description="Polar residues" evidence="1">
    <location>
        <begin position="1493"/>
        <end position="1503"/>
    </location>
</feature>
<keyword evidence="4" id="KW-1185">Reference proteome</keyword>
<feature type="domain" description="Fibronectin type-III" evidence="2">
    <location>
        <begin position="1836"/>
        <end position="1933"/>
    </location>
</feature>
<accession>A0ABT1SDG0</accession>
<name>A0ABT1SDG0_9FIRM</name>
<dbReference type="Proteomes" id="UP001524478">
    <property type="component" value="Unassembled WGS sequence"/>
</dbReference>
<evidence type="ECO:0000313" key="4">
    <source>
        <dbReference type="Proteomes" id="UP001524478"/>
    </source>
</evidence>
<proteinExistence type="predicted"/>
<protein>
    <submittedName>
        <fullName evidence="3">IPT/TIG domain-containing protein</fullName>
    </submittedName>
</protein>
<evidence type="ECO:0000256" key="1">
    <source>
        <dbReference type="SAM" id="MobiDB-lite"/>
    </source>
</evidence>
<dbReference type="RefSeq" id="WP_256311827.1">
    <property type="nucleotide sequence ID" value="NZ_JANGAC010000009.1"/>
</dbReference>
<dbReference type="SMART" id="SM00060">
    <property type="entry name" value="FN3"/>
    <property type="match status" value="1"/>
</dbReference>
<dbReference type="CDD" id="cd00102">
    <property type="entry name" value="IPT"/>
    <property type="match status" value="3"/>
</dbReference>
<dbReference type="SUPFAM" id="SSF81296">
    <property type="entry name" value="E set domains"/>
    <property type="match status" value="3"/>
</dbReference>
<dbReference type="Pfam" id="PF00041">
    <property type="entry name" value="fn3"/>
    <property type="match status" value="1"/>
</dbReference>
<dbReference type="Gene3D" id="2.60.40.10">
    <property type="entry name" value="Immunoglobulins"/>
    <property type="match status" value="5"/>
</dbReference>
<dbReference type="InterPro" id="IPR031148">
    <property type="entry name" value="Plexin"/>
</dbReference>
<evidence type="ECO:0000313" key="3">
    <source>
        <dbReference type="EMBL" id="MCQ4924002.1"/>
    </source>
</evidence>
<dbReference type="InterPro" id="IPR003961">
    <property type="entry name" value="FN3_dom"/>
</dbReference>
<organism evidence="3 4">
    <name type="scientific">Tissierella carlieri</name>
    <dbReference type="NCBI Taxonomy" id="689904"/>
    <lineage>
        <taxon>Bacteria</taxon>
        <taxon>Bacillati</taxon>
        <taxon>Bacillota</taxon>
        <taxon>Tissierellia</taxon>
        <taxon>Tissierellales</taxon>
        <taxon>Tissierellaceae</taxon>
        <taxon>Tissierella</taxon>
    </lineage>
</organism>